<keyword evidence="1 2" id="KW-0238">DNA-binding</keyword>
<feature type="domain" description="HTH tetR-type" evidence="4">
    <location>
        <begin position="37"/>
        <end position="98"/>
    </location>
</feature>
<proteinExistence type="predicted"/>
<dbReference type="Gene3D" id="1.10.357.10">
    <property type="entry name" value="Tetracycline Repressor, domain 2"/>
    <property type="match status" value="1"/>
</dbReference>
<dbReference type="InterPro" id="IPR009057">
    <property type="entry name" value="Homeodomain-like_sf"/>
</dbReference>
<feature type="DNA-binding region" description="H-T-H motif" evidence="2">
    <location>
        <begin position="61"/>
        <end position="80"/>
    </location>
</feature>
<protein>
    <recommendedName>
        <fullName evidence="4">HTH tetR-type domain-containing protein</fullName>
    </recommendedName>
</protein>
<evidence type="ECO:0000256" key="3">
    <source>
        <dbReference type="SAM" id="MobiDB-lite"/>
    </source>
</evidence>
<dbReference type="AlphaFoldDB" id="A0A1Y0EID2"/>
<sequence>MATTTPRRTGSGRARRAQTAVNAAGDAVRPPRQLRSEATFSRMVQAGHALIERHGSFEQVVVSEVIRLAKTSTGAFYGRFKDKDAFIEAVLAVAYSQLRERASAAAEPLAPGTPLTALEVAEHIVRYYVRLCRANLGLFQASLRHFASLNPDTNPMRGLNRHSYALFVPALAARLCAPGQDPAPVEREIEIALQMMVGTLVFTMLTNPGPLALDSAEMDSKLLMLMRRVLDLH</sequence>
<evidence type="ECO:0000313" key="5">
    <source>
        <dbReference type="EMBL" id="ARU03356.1"/>
    </source>
</evidence>
<feature type="region of interest" description="Disordered" evidence="3">
    <location>
        <begin position="1"/>
        <end position="28"/>
    </location>
</feature>
<dbReference type="EMBL" id="CP021455">
    <property type="protein sequence ID" value="ARU03356.1"/>
    <property type="molecule type" value="Genomic_DNA"/>
</dbReference>
<dbReference type="PROSITE" id="PS50977">
    <property type="entry name" value="HTH_TETR_2"/>
    <property type="match status" value="1"/>
</dbReference>
<keyword evidence="6" id="KW-1185">Reference proteome</keyword>
<evidence type="ECO:0000259" key="4">
    <source>
        <dbReference type="PROSITE" id="PS50977"/>
    </source>
</evidence>
<dbReference type="SUPFAM" id="SSF46689">
    <property type="entry name" value="Homeodomain-like"/>
    <property type="match status" value="1"/>
</dbReference>
<evidence type="ECO:0000256" key="1">
    <source>
        <dbReference type="ARBA" id="ARBA00023125"/>
    </source>
</evidence>
<gene>
    <name evidence="5" type="ORF">CCO03_00425</name>
</gene>
<dbReference type="RefSeq" id="WP_087275771.1">
    <property type="nucleotide sequence ID" value="NZ_CP021455.1"/>
</dbReference>
<name>A0A1Y0EID2_9BURK</name>
<dbReference type="Proteomes" id="UP000196138">
    <property type="component" value="Chromosome"/>
</dbReference>
<dbReference type="KEGG" id="cser:CCO03_00425"/>
<reference evidence="5 6" key="1">
    <citation type="submission" date="2017-05" db="EMBL/GenBank/DDBJ databases">
        <authorList>
            <person name="Song R."/>
            <person name="Chenine A.L."/>
            <person name="Ruprecht R.M."/>
        </authorList>
    </citation>
    <scope>NUCLEOTIDE SEQUENCE [LARGE SCALE GENOMIC DNA]</scope>
    <source>
        <strain evidence="5 6">DSM 26136</strain>
    </source>
</reference>
<evidence type="ECO:0000313" key="6">
    <source>
        <dbReference type="Proteomes" id="UP000196138"/>
    </source>
</evidence>
<dbReference type="Pfam" id="PF00440">
    <property type="entry name" value="TetR_N"/>
    <property type="match status" value="1"/>
</dbReference>
<evidence type="ECO:0000256" key="2">
    <source>
        <dbReference type="PROSITE-ProRule" id="PRU00335"/>
    </source>
</evidence>
<accession>A0A1Y0EID2</accession>
<dbReference type="GO" id="GO:0003677">
    <property type="term" value="F:DNA binding"/>
    <property type="evidence" value="ECO:0007669"/>
    <property type="project" value="UniProtKB-UniRule"/>
</dbReference>
<dbReference type="OrthoDB" id="8799388at2"/>
<organism evidence="5 6">
    <name type="scientific">Comamonas serinivorans</name>
    <dbReference type="NCBI Taxonomy" id="1082851"/>
    <lineage>
        <taxon>Bacteria</taxon>
        <taxon>Pseudomonadati</taxon>
        <taxon>Pseudomonadota</taxon>
        <taxon>Betaproteobacteria</taxon>
        <taxon>Burkholderiales</taxon>
        <taxon>Comamonadaceae</taxon>
        <taxon>Comamonas</taxon>
    </lineage>
</organism>
<dbReference type="InterPro" id="IPR001647">
    <property type="entry name" value="HTH_TetR"/>
</dbReference>